<evidence type="ECO:0000313" key="3">
    <source>
        <dbReference type="Proteomes" id="UP001060336"/>
    </source>
</evidence>
<feature type="signal peptide" evidence="1">
    <location>
        <begin position="1"/>
        <end position="38"/>
    </location>
</feature>
<keyword evidence="1" id="KW-0732">Signal</keyword>
<evidence type="ECO:0000313" key="2">
    <source>
        <dbReference type="EMBL" id="UUX50780.1"/>
    </source>
</evidence>
<name>A0A9J7AWZ9_9PROT</name>
<feature type="chain" id="PRO_5039955151" description="Lipoprotein" evidence="1">
    <location>
        <begin position="39"/>
        <end position="155"/>
    </location>
</feature>
<dbReference type="Proteomes" id="UP001060336">
    <property type="component" value="Chromosome"/>
</dbReference>
<evidence type="ECO:0008006" key="4">
    <source>
        <dbReference type="Google" id="ProtNLM"/>
    </source>
</evidence>
<reference evidence="2" key="1">
    <citation type="submission" date="2022-08" db="EMBL/GenBank/DDBJ databases">
        <title>Nisaea acidiphila sp. nov., isolated from a marine algal debris and emended description of the genus Nisaea Urios et al. 2008.</title>
        <authorList>
            <person name="Kwon K."/>
        </authorList>
    </citation>
    <scope>NUCLEOTIDE SEQUENCE</scope>
    <source>
        <strain evidence="2">MEBiC11861</strain>
    </source>
</reference>
<dbReference type="EMBL" id="CP102480">
    <property type="protein sequence ID" value="UUX50780.1"/>
    <property type="molecule type" value="Genomic_DNA"/>
</dbReference>
<proteinExistence type="predicted"/>
<sequence length="155" mass="17177">MKHRAALTPPKALSSFTAMTRLRALTLMLLFTATLGLAACEEEQPTVVNRRDAKPPTGQGQTGEVCVLVRNRTPFTITGRVQLKTRERTSFRIARNGRNKICLVGTLFGGDTVSLVVTNFMTLPLFSCYVRFDQSIDIYARPHPDGGWLYNAPCS</sequence>
<dbReference type="AlphaFoldDB" id="A0A9J7AWZ9"/>
<gene>
    <name evidence="2" type="ORF">NUH88_03550</name>
</gene>
<organism evidence="2 3">
    <name type="scientific">Nisaea acidiphila</name>
    <dbReference type="NCBI Taxonomy" id="1862145"/>
    <lineage>
        <taxon>Bacteria</taxon>
        <taxon>Pseudomonadati</taxon>
        <taxon>Pseudomonadota</taxon>
        <taxon>Alphaproteobacteria</taxon>
        <taxon>Rhodospirillales</taxon>
        <taxon>Thalassobaculaceae</taxon>
        <taxon>Nisaea</taxon>
    </lineage>
</organism>
<protein>
    <recommendedName>
        <fullName evidence="4">Lipoprotein</fullName>
    </recommendedName>
</protein>
<keyword evidence="3" id="KW-1185">Reference proteome</keyword>
<evidence type="ECO:0000256" key="1">
    <source>
        <dbReference type="SAM" id="SignalP"/>
    </source>
</evidence>
<dbReference type="RefSeq" id="WP_257770009.1">
    <property type="nucleotide sequence ID" value="NZ_CP102480.1"/>
</dbReference>
<accession>A0A9J7AWZ9</accession>
<dbReference type="KEGG" id="naci:NUH88_03550"/>